<dbReference type="Gene3D" id="2.60.40.3140">
    <property type="match status" value="1"/>
</dbReference>
<gene>
    <name evidence="2" type="ORF">EJ995_04730</name>
</gene>
<protein>
    <submittedName>
        <fullName evidence="2">DUF3857 domain-containing protein</fullName>
    </submittedName>
</protein>
<dbReference type="OrthoDB" id="98874at2"/>
<dbReference type="Gene3D" id="2.60.120.1130">
    <property type="match status" value="1"/>
</dbReference>
<dbReference type="KEGG" id="noj:EJ995_04730"/>
<organism evidence="2 3">
    <name type="scientific">Nonlabens ponticola</name>
    <dbReference type="NCBI Taxonomy" id="2496866"/>
    <lineage>
        <taxon>Bacteria</taxon>
        <taxon>Pseudomonadati</taxon>
        <taxon>Bacteroidota</taxon>
        <taxon>Flavobacteriia</taxon>
        <taxon>Flavobacteriales</taxon>
        <taxon>Flavobacteriaceae</taxon>
        <taxon>Nonlabens</taxon>
    </lineage>
</organism>
<name>A0A3S9MWI4_9FLAO</name>
<sequence length="672" mass="76970">MLVLRSKRLKSKLFMNRFLTIGLIIFAGILSVEAQDYEFGEVQLSDFEQTYEDADDIPDAEVLYRKEHIQWTLSDVGLYQYRNVHERILINNESGYDYATKKVRLYNETSKAREKLTKLKGRTYNIVDGEIEEQKLRSDNEFERDISENWKEESFTMPGVRAGSIIEYSYSIRSPFGSIDDVIIQYDIPIRKLDINVGLPKYYIYEVQFNPYAVYVPKIAGEDQESWRRSSGGASQYELSDRSLILDTENIPALKDEPMTKNLENYRSKIIIERAGNRFPGEPIQMFSSTWEQVAKSIYKLEKFGGELRKSRFFKDDLEVIEQKYTGNVEKLAAILDHVQSTVKWNNYVGVTAQNGIKDAYKSGSGNVADINLLLVSMLREAGYSANPVLVSSRDNGIPLFPTRNGFNYVIAHVDMDGKNILLDATDVNTGINSLPLRAVNWQGRLIQKNGNSQPISLELGIFSKEISMVNVDFNEDMTLTGTLKKRYTDYTAYRFRDRYRGHVDSDIIKYIEGDTRGFKIDSLEVENMNKPGKPLNVSCNVTYENAVEQIGDKIYLTPLLHEALSENPFKLESRTLPIDLVYPQQTNVIINVNIPEGYEIASMPDNTQYNFNNGIASYKMVAQETNNRISINAQFTMTQNNVLPKDYSSWREFFSAIVDKDAEKIVLKKVS</sequence>
<dbReference type="Proteomes" id="UP000279600">
    <property type="component" value="Chromosome"/>
</dbReference>
<evidence type="ECO:0000259" key="1">
    <source>
        <dbReference type="Pfam" id="PF12969"/>
    </source>
</evidence>
<feature type="domain" description="DUF3857" evidence="1">
    <location>
        <begin position="81"/>
        <end position="227"/>
    </location>
</feature>
<dbReference type="InterPro" id="IPR024618">
    <property type="entry name" value="DUF3857"/>
</dbReference>
<dbReference type="EMBL" id="CP034549">
    <property type="protein sequence ID" value="AZQ43571.1"/>
    <property type="molecule type" value="Genomic_DNA"/>
</dbReference>
<evidence type="ECO:0000313" key="3">
    <source>
        <dbReference type="Proteomes" id="UP000279600"/>
    </source>
</evidence>
<proteinExistence type="predicted"/>
<dbReference type="Pfam" id="PF12969">
    <property type="entry name" value="DUF3857"/>
    <property type="match status" value="1"/>
</dbReference>
<evidence type="ECO:0000313" key="2">
    <source>
        <dbReference type="EMBL" id="AZQ43571.1"/>
    </source>
</evidence>
<dbReference type="Gene3D" id="3.10.620.30">
    <property type="match status" value="1"/>
</dbReference>
<reference evidence="2 3" key="1">
    <citation type="submission" date="2018-12" db="EMBL/GenBank/DDBJ databases">
        <title>Complete genome of Nonlabens sp. MJ115.</title>
        <authorList>
            <person name="Choi H.S."/>
            <person name="Jung J."/>
        </authorList>
    </citation>
    <scope>NUCLEOTIDE SEQUENCE [LARGE SCALE GENOMIC DNA]</scope>
    <source>
        <strain evidence="2 3">MJ115</strain>
    </source>
</reference>
<accession>A0A3S9MWI4</accession>
<dbReference type="AlphaFoldDB" id="A0A3S9MWI4"/>
<keyword evidence="3" id="KW-1185">Reference proteome</keyword>